<proteinExistence type="predicted"/>
<accession>A0A8T3BRJ1</accession>
<organism evidence="1 2">
    <name type="scientific">Dendrobium nobile</name>
    <name type="common">Orchid</name>
    <dbReference type="NCBI Taxonomy" id="94219"/>
    <lineage>
        <taxon>Eukaryota</taxon>
        <taxon>Viridiplantae</taxon>
        <taxon>Streptophyta</taxon>
        <taxon>Embryophyta</taxon>
        <taxon>Tracheophyta</taxon>
        <taxon>Spermatophyta</taxon>
        <taxon>Magnoliopsida</taxon>
        <taxon>Liliopsida</taxon>
        <taxon>Asparagales</taxon>
        <taxon>Orchidaceae</taxon>
        <taxon>Epidendroideae</taxon>
        <taxon>Malaxideae</taxon>
        <taxon>Dendrobiinae</taxon>
        <taxon>Dendrobium</taxon>
    </lineage>
</organism>
<name>A0A8T3BRJ1_DENNO</name>
<evidence type="ECO:0000313" key="2">
    <source>
        <dbReference type="Proteomes" id="UP000829196"/>
    </source>
</evidence>
<gene>
    <name evidence="1" type="ORF">KFK09_008685</name>
</gene>
<sequence>MPRSVHQPLALVDLQAAGPYPLASTLKLNACKNKKIKKEGKWPTRCANNKKAPFGEKRRSIGVLGEGAWTVGSEY</sequence>
<dbReference type="AlphaFoldDB" id="A0A8T3BRJ1"/>
<evidence type="ECO:0000313" key="1">
    <source>
        <dbReference type="EMBL" id="KAI0516013.1"/>
    </source>
</evidence>
<protein>
    <submittedName>
        <fullName evidence="1">Uncharacterized protein</fullName>
    </submittedName>
</protein>
<dbReference type="Proteomes" id="UP000829196">
    <property type="component" value="Unassembled WGS sequence"/>
</dbReference>
<comment type="caution">
    <text evidence="1">The sequence shown here is derived from an EMBL/GenBank/DDBJ whole genome shotgun (WGS) entry which is preliminary data.</text>
</comment>
<keyword evidence="2" id="KW-1185">Reference proteome</keyword>
<dbReference type="EMBL" id="JAGYWB010000007">
    <property type="protein sequence ID" value="KAI0516013.1"/>
    <property type="molecule type" value="Genomic_DNA"/>
</dbReference>
<reference evidence="1" key="1">
    <citation type="journal article" date="2022" name="Front. Genet.">
        <title>Chromosome-Scale Assembly of the Dendrobium nobile Genome Provides Insights Into the Molecular Mechanism of the Biosynthesis of the Medicinal Active Ingredient of Dendrobium.</title>
        <authorList>
            <person name="Xu Q."/>
            <person name="Niu S.-C."/>
            <person name="Li K.-L."/>
            <person name="Zheng P.-J."/>
            <person name="Zhang X.-J."/>
            <person name="Jia Y."/>
            <person name="Liu Y."/>
            <person name="Niu Y.-X."/>
            <person name="Yu L.-H."/>
            <person name="Chen D.-F."/>
            <person name="Zhang G.-Q."/>
        </authorList>
    </citation>
    <scope>NUCLEOTIDE SEQUENCE</scope>
    <source>
        <tissue evidence="1">Leaf</tissue>
    </source>
</reference>